<dbReference type="Proteomes" id="UP000657006">
    <property type="component" value="Unassembled WGS sequence"/>
</dbReference>
<organism evidence="2 3">
    <name type="scientific">Bianquea renquensis</name>
    <dbReference type="NCBI Taxonomy" id="2763661"/>
    <lineage>
        <taxon>Bacteria</taxon>
        <taxon>Bacillati</taxon>
        <taxon>Bacillota</taxon>
        <taxon>Clostridia</taxon>
        <taxon>Eubacteriales</taxon>
        <taxon>Bianqueaceae</taxon>
        <taxon>Bianquea</taxon>
    </lineage>
</organism>
<proteinExistence type="predicted"/>
<evidence type="ECO:0000313" key="3">
    <source>
        <dbReference type="Proteomes" id="UP000657006"/>
    </source>
</evidence>
<evidence type="ECO:0000259" key="1">
    <source>
        <dbReference type="PROSITE" id="PS51831"/>
    </source>
</evidence>
<feature type="domain" description="HD" evidence="1">
    <location>
        <begin position="22"/>
        <end position="128"/>
    </location>
</feature>
<dbReference type="InterPro" id="IPR003607">
    <property type="entry name" value="HD/PDEase_dom"/>
</dbReference>
<dbReference type="Pfam" id="PF01966">
    <property type="entry name" value="HD"/>
    <property type="match status" value="2"/>
</dbReference>
<name>A0A926DVE5_9FIRM</name>
<comment type="caution">
    <text evidence="2">The sequence shown here is derived from an EMBL/GenBank/DDBJ whole genome shotgun (WGS) entry which is preliminary data.</text>
</comment>
<dbReference type="InterPro" id="IPR006675">
    <property type="entry name" value="HDIG_dom"/>
</dbReference>
<dbReference type="PROSITE" id="PS51831">
    <property type="entry name" value="HD"/>
    <property type="match status" value="1"/>
</dbReference>
<accession>A0A926DVE5</accession>
<dbReference type="CDD" id="cd00077">
    <property type="entry name" value="HDc"/>
    <property type="match status" value="1"/>
</dbReference>
<dbReference type="EMBL" id="JACRSQ010000026">
    <property type="protein sequence ID" value="MBC8544618.1"/>
    <property type="molecule type" value="Genomic_DNA"/>
</dbReference>
<dbReference type="PANTHER" id="PTHR33594">
    <property type="entry name" value="SUPERFAMILY HYDROLASE, PUTATIVE (AFU_ORTHOLOGUE AFUA_1G03035)-RELATED"/>
    <property type="match status" value="1"/>
</dbReference>
<gene>
    <name evidence="2" type="ORF">H8730_13805</name>
</gene>
<dbReference type="SMART" id="SM00471">
    <property type="entry name" value="HDc"/>
    <property type="match status" value="2"/>
</dbReference>
<protein>
    <submittedName>
        <fullName evidence="2">HD domain-containing protein</fullName>
    </submittedName>
</protein>
<evidence type="ECO:0000313" key="2">
    <source>
        <dbReference type="EMBL" id="MBC8544618.1"/>
    </source>
</evidence>
<reference evidence="2" key="1">
    <citation type="submission" date="2020-08" db="EMBL/GenBank/DDBJ databases">
        <title>Genome public.</title>
        <authorList>
            <person name="Liu C."/>
            <person name="Sun Q."/>
        </authorList>
    </citation>
    <scope>NUCLEOTIDE SEQUENCE</scope>
    <source>
        <strain evidence="2">NSJ-32</strain>
    </source>
</reference>
<dbReference type="SUPFAM" id="SSF109604">
    <property type="entry name" value="HD-domain/PDEase-like"/>
    <property type="match status" value="2"/>
</dbReference>
<dbReference type="Gene3D" id="1.10.3210.10">
    <property type="entry name" value="Hypothetical protein af1432"/>
    <property type="match status" value="2"/>
</dbReference>
<keyword evidence="3" id="KW-1185">Reference proteome</keyword>
<dbReference type="PANTHER" id="PTHR33594:SF1">
    <property type="entry name" value="HD_PDEASE DOMAIN-CONTAINING PROTEIN"/>
    <property type="match status" value="1"/>
</dbReference>
<dbReference type="AlphaFoldDB" id="A0A926DVE5"/>
<dbReference type="RefSeq" id="WP_177718242.1">
    <property type="nucleotide sequence ID" value="NZ_JACRSQ010000026.1"/>
</dbReference>
<sequence length="419" mass="48739">MRYEALVQEMKGFLGAPPLQERQRHSLRVARWAQRLCASQDVVDTELVVTAAILHDIGYSVKREGHSLHSAELVRRYGKSFSFENKSDKFLLNLEYIIRNHSRKEWLQRRDIPCEEVPLELILLMEADLLDGCGPMSIMKDCFCEGQQACQSFEKTFSRIRSNGASQLACNPMVTEEARAFWRERQCFTELFLEHLILDLGSEMEVPFDRDREALAFMEDVMRGRDLVPNRMGIIFPFRQRSAHMCRAYWWALRLMSCLQESEALRMAVIFHDVGYSVTSDGIAHAYDSSRICAEYLRRAGYEETFIQKVTWMIDRHSDKRYLTRTDNPLEFQLLLEADHLDETGALAILWDCMAEGANPNVTYGDAYEHILKYSGRMREDNPLKTEAARGYWSRKQGLVDRFIKLIQFDLETIAINIK</sequence>
<dbReference type="InterPro" id="IPR006674">
    <property type="entry name" value="HD_domain"/>
</dbReference>
<dbReference type="NCBIfam" id="TIGR00277">
    <property type="entry name" value="HDIG"/>
    <property type="match status" value="1"/>
</dbReference>